<dbReference type="GO" id="GO:0019264">
    <property type="term" value="P:glycine biosynthetic process from serine"/>
    <property type="evidence" value="ECO:0007669"/>
    <property type="project" value="TreeGrafter"/>
</dbReference>
<dbReference type="GO" id="GO:0005739">
    <property type="term" value="C:mitochondrion"/>
    <property type="evidence" value="ECO:0007669"/>
    <property type="project" value="TreeGrafter"/>
</dbReference>
<proteinExistence type="predicted"/>
<dbReference type="InterPro" id="IPR015424">
    <property type="entry name" value="PyrdxlP-dep_Trfase"/>
</dbReference>
<comment type="catalytic activity">
    <reaction evidence="1">
        <text>(6R)-5,10-methylene-5,6,7,8-tetrahydrofolate + glycine + H2O = (6S)-5,6,7,8-tetrahydrofolate + L-serine</text>
        <dbReference type="Rhea" id="RHEA:15481"/>
        <dbReference type="ChEBI" id="CHEBI:15377"/>
        <dbReference type="ChEBI" id="CHEBI:15636"/>
        <dbReference type="ChEBI" id="CHEBI:33384"/>
        <dbReference type="ChEBI" id="CHEBI:57305"/>
        <dbReference type="ChEBI" id="CHEBI:57453"/>
        <dbReference type="EC" id="2.1.2.1"/>
    </reaction>
</comment>
<dbReference type="SUPFAM" id="SSF53383">
    <property type="entry name" value="PLP-dependent transferases"/>
    <property type="match status" value="1"/>
</dbReference>
<keyword evidence="3" id="KW-0663">Pyridoxal phosphate</keyword>
<dbReference type="InterPro" id="IPR039429">
    <property type="entry name" value="SHMT-like_dom"/>
</dbReference>
<comment type="cofactor">
    <cofactor evidence="2">
        <name>pyridoxal 5'-phosphate</name>
        <dbReference type="ChEBI" id="CHEBI:597326"/>
    </cofactor>
</comment>
<dbReference type="GO" id="GO:0030170">
    <property type="term" value="F:pyridoxal phosphate binding"/>
    <property type="evidence" value="ECO:0007669"/>
    <property type="project" value="TreeGrafter"/>
</dbReference>
<evidence type="ECO:0000313" key="5">
    <source>
        <dbReference type="EMBL" id="KAK7316175.1"/>
    </source>
</evidence>
<protein>
    <recommendedName>
        <fullName evidence="4">Serine hydroxymethyltransferase-like domain-containing protein</fullName>
    </recommendedName>
</protein>
<evidence type="ECO:0000259" key="4">
    <source>
        <dbReference type="Pfam" id="PF00464"/>
    </source>
</evidence>
<dbReference type="Pfam" id="PF00464">
    <property type="entry name" value="SHMT"/>
    <property type="match status" value="1"/>
</dbReference>
<organism evidence="5 6">
    <name type="scientific">Canavalia gladiata</name>
    <name type="common">Sword bean</name>
    <name type="synonym">Dolichos gladiatus</name>
    <dbReference type="NCBI Taxonomy" id="3824"/>
    <lineage>
        <taxon>Eukaryota</taxon>
        <taxon>Viridiplantae</taxon>
        <taxon>Streptophyta</taxon>
        <taxon>Embryophyta</taxon>
        <taxon>Tracheophyta</taxon>
        <taxon>Spermatophyta</taxon>
        <taxon>Magnoliopsida</taxon>
        <taxon>eudicotyledons</taxon>
        <taxon>Gunneridae</taxon>
        <taxon>Pentapetalae</taxon>
        <taxon>rosids</taxon>
        <taxon>fabids</taxon>
        <taxon>Fabales</taxon>
        <taxon>Fabaceae</taxon>
        <taxon>Papilionoideae</taxon>
        <taxon>50 kb inversion clade</taxon>
        <taxon>NPAAA clade</taxon>
        <taxon>indigoferoid/millettioid clade</taxon>
        <taxon>Phaseoleae</taxon>
        <taxon>Canavalia</taxon>
    </lineage>
</organism>
<dbReference type="GO" id="GO:0004372">
    <property type="term" value="F:glycine hydroxymethyltransferase activity"/>
    <property type="evidence" value="ECO:0007669"/>
    <property type="project" value="UniProtKB-EC"/>
</dbReference>
<accession>A0AAN9PXI4</accession>
<dbReference type="PANTHER" id="PTHR11680:SF28">
    <property type="entry name" value="SERINE HYDROXYMETHYLTRANSFERASE, MITOCHONDRIAL"/>
    <property type="match status" value="1"/>
</dbReference>
<dbReference type="GO" id="GO:0046653">
    <property type="term" value="P:tetrahydrofolate metabolic process"/>
    <property type="evidence" value="ECO:0007669"/>
    <property type="project" value="TreeGrafter"/>
</dbReference>
<dbReference type="EMBL" id="JAYMYQ010000008">
    <property type="protein sequence ID" value="KAK7316175.1"/>
    <property type="molecule type" value="Genomic_DNA"/>
</dbReference>
<evidence type="ECO:0000256" key="2">
    <source>
        <dbReference type="ARBA" id="ARBA00001933"/>
    </source>
</evidence>
<sequence>MTLRRLSSAINKPSTNDISIYRMPASLSMQGKGKSHATWIKQLNDPLQVIHPEIEDIIELEKARQWEGLEPIPSEGFSSLPVTQAVGSMITNEYSKGYPDAR</sequence>
<evidence type="ECO:0000256" key="3">
    <source>
        <dbReference type="ARBA" id="ARBA00022898"/>
    </source>
</evidence>
<dbReference type="AlphaFoldDB" id="A0AAN9PXI4"/>
<gene>
    <name evidence="5" type="ORF">VNO77_34977</name>
</gene>
<evidence type="ECO:0000256" key="1">
    <source>
        <dbReference type="ARBA" id="ARBA00001528"/>
    </source>
</evidence>
<reference evidence="5 6" key="1">
    <citation type="submission" date="2024-01" db="EMBL/GenBank/DDBJ databases">
        <title>The genomes of 5 underutilized Papilionoideae crops provide insights into root nodulation and disease resistanc.</title>
        <authorList>
            <person name="Jiang F."/>
        </authorList>
    </citation>
    <scope>NUCLEOTIDE SEQUENCE [LARGE SCALE GENOMIC DNA]</scope>
    <source>
        <strain evidence="5">LVBAO_FW01</strain>
        <tissue evidence="5">Leaves</tissue>
    </source>
</reference>
<name>A0AAN9PXI4_CANGL</name>
<comment type="caution">
    <text evidence="5">The sequence shown here is derived from an EMBL/GenBank/DDBJ whole genome shotgun (WGS) entry which is preliminary data.</text>
</comment>
<dbReference type="Proteomes" id="UP001367508">
    <property type="component" value="Unassembled WGS sequence"/>
</dbReference>
<feature type="domain" description="Serine hydroxymethyltransferase-like" evidence="4">
    <location>
        <begin position="49"/>
        <end position="102"/>
    </location>
</feature>
<keyword evidence="6" id="KW-1185">Reference proteome</keyword>
<dbReference type="PANTHER" id="PTHR11680">
    <property type="entry name" value="SERINE HYDROXYMETHYLTRANSFERASE"/>
    <property type="match status" value="1"/>
</dbReference>
<evidence type="ECO:0000313" key="6">
    <source>
        <dbReference type="Proteomes" id="UP001367508"/>
    </source>
</evidence>
<dbReference type="InterPro" id="IPR049943">
    <property type="entry name" value="Ser_HO-MeTrfase-like"/>
</dbReference>